<dbReference type="SUPFAM" id="SSF52540">
    <property type="entry name" value="P-loop containing nucleoside triphosphate hydrolases"/>
    <property type="match status" value="1"/>
</dbReference>
<sequence>MKLKKNQQKVNEKSYFQILMRGIGEEYVNSVQHKSDKYCGGSISNLPMSVADLLISGFPLEFMNGETYHMPHVWLNAVFDALVNKLGDKRVYVISIMGIQSSGKSTLLNTMFGINFKVGGGSCTKGVFAQLISVDGLLANDLGYEYILLLDTEGLRAPEIGNTKCLHYEKIAALVITMADIIIVNIKGENTSEIEEILQISVHASVQMHSLKQNIKPPLGCYFVHQNVSDLNASEKMRFAYANIQKQLDEITITAAKKMGVSEIQSFNDVIDFDMNKQILYFPNLWKGDPPMAPVNPSYSEKAIGLKTQILNNPSEKNIYCLTFSDLKNCVSRLQKAILDKNIV</sequence>
<evidence type="ECO:0000313" key="3">
    <source>
        <dbReference type="Proteomes" id="UP001497623"/>
    </source>
</evidence>
<evidence type="ECO:0000259" key="1">
    <source>
        <dbReference type="PROSITE" id="PS51717"/>
    </source>
</evidence>
<dbReference type="Pfam" id="PF25683">
    <property type="entry name" value="URGCP_GTPase"/>
    <property type="match status" value="1"/>
</dbReference>
<dbReference type="GO" id="GO:0005525">
    <property type="term" value="F:GTP binding"/>
    <property type="evidence" value="ECO:0007669"/>
    <property type="project" value="InterPro"/>
</dbReference>
<reference evidence="2 3" key="1">
    <citation type="submission" date="2024-05" db="EMBL/GenBank/DDBJ databases">
        <authorList>
            <person name="Wallberg A."/>
        </authorList>
    </citation>
    <scope>NUCLEOTIDE SEQUENCE [LARGE SCALE GENOMIC DNA]</scope>
</reference>
<feature type="domain" description="VLIG-type G" evidence="1">
    <location>
        <begin position="88"/>
        <end position="335"/>
    </location>
</feature>
<dbReference type="PANTHER" id="PTHR22796">
    <property type="entry name" value="URG4-RELATED"/>
    <property type="match status" value="1"/>
</dbReference>
<dbReference type="Gene3D" id="3.40.50.300">
    <property type="entry name" value="P-loop containing nucleotide triphosphate hydrolases"/>
    <property type="match status" value="1"/>
</dbReference>
<organism evidence="2 3">
    <name type="scientific">Meganyctiphanes norvegica</name>
    <name type="common">Northern krill</name>
    <name type="synonym">Thysanopoda norvegica</name>
    <dbReference type="NCBI Taxonomy" id="48144"/>
    <lineage>
        <taxon>Eukaryota</taxon>
        <taxon>Metazoa</taxon>
        <taxon>Ecdysozoa</taxon>
        <taxon>Arthropoda</taxon>
        <taxon>Crustacea</taxon>
        <taxon>Multicrustacea</taxon>
        <taxon>Malacostraca</taxon>
        <taxon>Eumalacostraca</taxon>
        <taxon>Eucarida</taxon>
        <taxon>Euphausiacea</taxon>
        <taxon>Euphausiidae</taxon>
        <taxon>Meganyctiphanes</taxon>
    </lineage>
</organism>
<accession>A0AAV2R7Y1</accession>
<proteinExistence type="predicted"/>
<dbReference type="PROSITE" id="PS51717">
    <property type="entry name" value="G_VLIG"/>
    <property type="match status" value="1"/>
</dbReference>
<dbReference type="InterPro" id="IPR030383">
    <property type="entry name" value="G_VLIG_dom"/>
</dbReference>
<dbReference type="Proteomes" id="UP001497623">
    <property type="component" value="Unassembled WGS sequence"/>
</dbReference>
<dbReference type="EMBL" id="CAXKWB010015385">
    <property type="protein sequence ID" value="CAL4113631.1"/>
    <property type="molecule type" value="Genomic_DNA"/>
</dbReference>
<gene>
    <name evidence="2" type="ORF">MNOR_LOCUS20164</name>
</gene>
<dbReference type="InterPro" id="IPR027417">
    <property type="entry name" value="P-loop_NTPase"/>
</dbReference>
<keyword evidence="3" id="KW-1185">Reference proteome</keyword>
<evidence type="ECO:0000313" key="2">
    <source>
        <dbReference type="EMBL" id="CAL4113631.1"/>
    </source>
</evidence>
<dbReference type="GO" id="GO:0003924">
    <property type="term" value="F:GTPase activity"/>
    <property type="evidence" value="ECO:0007669"/>
    <property type="project" value="InterPro"/>
</dbReference>
<name>A0AAV2R7Y1_MEGNR</name>
<dbReference type="AlphaFoldDB" id="A0AAV2R7Y1"/>
<protein>
    <recommendedName>
        <fullName evidence="1">VLIG-type G domain-containing protein</fullName>
    </recommendedName>
</protein>
<dbReference type="PANTHER" id="PTHR22796:SF6">
    <property type="entry name" value="INTERFERON-INDUCED VERY LARGE GTPASE 1-RELATED"/>
    <property type="match status" value="1"/>
</dbReference>
<comment type="caution">
    <text evidence="2">The sequence shown here is derived from an EMBL/GenBank/DDBJ whole genome shotgun (WGS) entry which is preliminary data.</text>
</comment>